<sequence>MTSRLVESQRSCTRSASNALIVVPRWLQRAAKCVHILTPCPISLTAVSGKVTLAVLTSQIINHIVNS</sequence>
<proteinExistence type="predicted"/>
<reference evidence="1" key="1">
    <citation type="submission" date="2015-08" db="EMBL/GenBank/DDBJ databases">
        <authorList>
            <person name="Babu N.S."/>
            <person name="Beckwith C.J."/>
            <person name="Beseler K.G."/>
            <person name="Brison A."/>
            <person name="Carone J.V."/>
            <person name="Caskin T.P."/>
            <person name="Diamond M."/>
            <person name="Durham M.E."/>
            <person name="Foxe J.M."/>
            <person name="Go M."/>
            <person name="Henderson B.A."/>
            <person name="Jones I.B."/>
            <person name="McGettigan J.A."/>
            <person name="Micheletti S.J."/>
            <person name="Nasrallah M.E."/>
            <person name="Ortiz D."/>
            <person name="Piller C.R."/>
            <person name="Privatt S.R."/>
            <person name="Schneider S.L."/>
            <person name="Sharp S."/>
            <person name="Smith T.C."/>
            <person name="Stanton J.D."/>
            <person name="Ullery H.E."/>
            <person name="Wilson R.J."/>
            <person name="Serrano M.G."/>
            <person name="Buck G."/>
            <person name="Lee V."/>
            <person name="Wang Y."/>
            <person name="Carvalho R."/>
            <person name="Voegtly L."/>
            <person name="Shi R."/>
            <person name="Duckworth R."/>
            <person name="Johnson A."/>
            <person name="Loviza R."/>
            <person name="Walstead R."/>
            <person name="Shah Z."/>
            <person name="Kiflezghi M."/>
            <person name="Wade K."/>
            <person name="Ball S.L."/>
            <person name="Bradley K.W."/>
            <person name="Asai D.J."/>
            <person name="Bowman C.A."/>
            <person name="Russell D.A."/>
            <person name="Pope W.H."/>
            <person name="Jacobs-Sera D."/>
            <person name="Hendrix R.W."/>
            <person name="Hatfull G.F."/>
        </authorList>
    </citation>
    <scope>NUCLEOTIDE SEQUENCE</scope>
</reference>
<gene>
    <name evidence="1" type="ORF">NOCA2270167</name>
</gene>
<dbReference type="AlphaFoldDB" id="A0A2P2C455"/>
<protein>
    <submittedName>
        <fullName evidence="1">Uncharacterized protein</fullName>
    </submittedName>
</protein>
<dbReference type="EMBL" id="CZKA01000020">
    <property type="protein sequence ID" value="CUR55532.1"/>
    <property type="molecule type" value="Genomic_DNA"/>
</dbReference>
<accession>A0A2P2C455</accession>
<name>A0A2P2C455_9ZZZZ</name>
<organism evidence="1">
    <name type="scientific">metagenome</name>
    <dbReference type="NCBI Taxonomy" id="256318"/>
    <lineage>
        <taxon>unclassified sequences</taxon>
        <taxon>metagenomes</taxon>
    </lineage>
</organism>
<evidence type="ECO:0000313" key="1">
    <source>
        <dbReference type="EMBL" id="CUR55532.1"/>
    </source>
</evidence>